<feature type="transmembrane region" description="Helical" evidence="2">
    <location>
        <begin position="215"/>
        <end position="235"/>
    </location>
</feature>
<comment type="caution">
    <text evidence="3">The sequence shown here is derived from an EMBL/GenBank/DDBJ whole genome shotgun (WGS) entry which is preliminary data.</text>
</comment>
<feature type="transmembrane region" description="Helical" evidence="2">
    <location>
        <begin position="241"/>
        <end position="260"/>
    </location>
</feature>
<feature type="transmembrane region" description="Helical" evidence="2">
    <location>
        <begin position="134"/>
        <end position="155"/>
    </location>
</feature>
<organism evidence="3 4">
    <name type="scientific">Trichomonascus ciferrii</name>
    <dbReference type="NCBI Taxonomy" id="44093"/>
    <lineage>
        <taxon>Eukaryota</taxon>
        <taxon>Fungi</taxon>
        <taxon>Dikarya</taxon>
        <taxon>Ascomycota</taxon>
        <taxon>Saccharomycotina</taxon>
        <taxon>Dipodascomycetes</taxon>
        <taxon>Dipodascales</taxon>
        <taxon>Trichomonascaceae</taxon>
        <taxon>Trichomonascus</taxon>
        <taxon>Trichomonascus ciferrii complex</taxon>
    </lineage>
</organism>
<name>A0A642UPT0_9ASCO</name>
<feature type="transmembrane region" description="Helical" evidence="2">
    <location>
        <begin position="281"/>
        <end position="306"/>
    </location>
</feature>
<evidence type="ECO:0000256" key="2">
    <source>
        <dbReference type="SAM" id="Phobius"/>
    </source>
</evidence>
<dbReference type="PANTHER" id="PTHR34391">
    <property type="entry name" value="UPF0658 GOLGI APPARATUS MEMBRANE PROTEIN C1952.10C-RELATED"/>
    <property type="match status" value="1"/>
</dbReference>
<accession>A0A642UPT0</accession>
<dbReference type="InterPro" id="IPR040410">
    <property type="entry name" value="UPF0658_Golgi"/>
</dbReference>
<evidence type="ECO:0000256" key="1">
    <source>
        <dbReference type="SAM" id="MobiDB-lite"/>
    </source>
</evidence>
<feature type="transmembrane region" description="Helical" evidence="2">
    <location>
        <begin position="182"/>
        <end position="208"/>
    </location>
</feature>
<feature type="transmembrane region" description="Helical" evidence="2">
    <location>
        <begin position="93"/>
        <end position="113"/>
    </location>
</feature>
<feature type="transmembrane region" description="Helical" evidence="2">
    <location>
        <begin position="16"/>
        <end position="40"/>
    </location>
</feature>
<dbReference type="VEuPathDB" id="FungiDB:TRICI_005751"/>
<keyword evidence="4" id="KW-1185">Reference proteome</keyword>
<gene>
    <name evidence="3" type="ORF">TRICI_005751</name>
</gene>
<dbReference type="PANTHER" id="PTHR34391:SF1">
    <property type="entry name" value="UPF0658 GOLGI APPARATUS MEMBRANE PROTEIN C1952.10C-RELATED"/>
    <property type="match status" value="1"/>
</dbReference>
<feature type="region of interest" description="Disordered" evidence="1">
    <location>
        <begin position="321"/>
        <end position="353"/>
    </location>
</feature>
<reference evidence="3" key="1">
    <citation type="journal article" date="2019" name="G3 (Bethesda)">
        <title>Genome Assemblies of Two Rare Opportunistic Yeast Pathogens: Diutina rugosa (syn. Candida rugosa) and Trichomonascus ciferrii (syn. Candida ciferrii).</title>
        <authorList>
            <person name="Mixao V."/>
            <person name="Saus E."/>
            <person name="Hansen A.P."/>
            <person name="Lass-Florl C."/>
            <person name="Gabaldon T."/>
        </authorList>
    </citation>
    <scope>NUCLEOTIDE SEQUENCE</scope>
    <source>
        <strain evidence="3">CBS 4856</strain>
    </source>
</reference>
<keyword evidence="2" id="KW-0812">Transmembrane</keyword>
<dbReference type="GO" id="GO:0005794">
    <property type="term" value="C:Golgi apparatus"/>
    <property type="evidence" value="ECO:0007669"/>
    <property type="project" value="TreeGrafter"/>
</dbReference>
<feature type="transmembrane region" description="Helical" evidence="2">
    <location>
        <begin position="61"/>
        <end position="81"/>
    </location>
</feature>
<evidence type="ECO:0000313" key="3">
    <source>
        <dbReference type="EMBL" id="KAA8903064.1"/>
    </source>
</evidence>
<proteinExistence type="predicted"/>
<dbReference type="AlphaFoldDB" id="A0A642UPT0"/>
<feature type="compositionally biased region" description="Polar residues" evidence="1">
    <location>
        <begin position="321"/>
        <end position="331"/>
    </location>
</feature>
<sequence length="353" mass="40126">MLNRIAEALGVNRSRYGAWFLVTVFVLSATVLPMLGYTFGRFEYDILKVYGHYQRTHQYSYLRTLPTYLSLFIFAEIYQLVLAVNAIRTENTIQAVGIVFFNMAMLVYSALQYNQIQDTAEQLGVHAAYEACKGVIIAIPCVIACGILVLVVLTYKIHQDFGWSIYKQVGADISSKRRYLCYLIYVTLLKFDFFFFLGFTVQFVVVVLKHDDIEFALTIVVIPLTIIALYLATVFVRKEAIAGMGAMIVVYLAGMAYFVFKLVRIYEPSQKYKYMAVRKTLTVFAVLTIIFLVATIIMAVICTFNFGKGLKRIVHDTKQSRISKQSPNDSLLTPEKIQPPADGQQRKSQLIID</sequence>
<protein>
    <submittedName>
        <fullName evidence="3">Uncharacterized protein</fullName>
    </submittedName>
</protein>
<dbReference type="EMBL" id="SWFS01000448">
    <property type="protein sequence ID" value="KAA8903064.1"/>
    <property type="molecule type" value="Genomic_DNA"/>
</dbReference>
<evidence type="ECO:0000313" key="4">
    <source>
        <dbReference type="Proteomes" id="UP000761534"/>
    </source>
</evidence>
<keyword evidence="2" id="KW-1133">Transmembrane helix</keyword>
<keyword evidence="2" id="KW-0472">Membrane</keyword>
<dbReference type="OrthoDB" id="2448307at2759"/>
<dbReference type="Proteomes" id="UP000761534">
    <property type="component" value="Unassembled WGS sequence"/>
</dbReference>